<evidence type="ECO:0000313" key="1">
    <source>
        <dbReference type="EMBL" id="TFK62378.1"/>
    </source>
</evidence>
<dbReference type="Proteomes" id="UP000308600">
    <property type="component" value="Unassembled WGS sequence"/>
</dbReference>
<evidence type="ECO:0000313" key="2">
    <source>
        <dbReference type="Proteomes" id="UP000308600"/>
    </source>
</evidence>
<gene>
    <name evidence="1" type="ORF">BDN72DRAFT_903268</name>
</gene>
<feature type="non-terminal residue" evidence="1">
    <location>
        <position position="97"/>
    </location>
</feature>
<keyword evidence="2" id="KW-1185">Reference proteome</keyword>
<proteinExistence type="predicted"/>
<protein>
    <submittedName>
        <fullName evidence="1">Uncharacterized protein</fullName>
    </submittedName>
</protein>
<name>A0ACD3A937_9AGAR</name>
<dbReference type="EMBL" id="ML208585">
    <property type="protein sequence ID" value="TFK62378.1"/>
    <property type="molecule type" value="Genomic_DNA"/>
</dbReference>
<organism evidence="1 2">
    <name type="scientific">Pluteus cervinus</name>
    <dbReference type="NCBI Taxonomy" id="181527"/>
    <lineage>
        <taxon>Eukaryota</taxon>
        <taxon>Fungi</taxon>
        <taxon>Dikarya</taxon>
        <taxon>Basidiomycota</taxon>
        <taxon>Agaricomycotina</taxon>
        <taxon>Agaricomycetes</taxon>
        <taxon>Agaricomycetidae</taxon>
        <taxon>Agaricales</taxon>
        <taxon>Pluteineae</taxon>
        <taxon>Pluteaceae</taxon>
        <taxon>Pluteus</taxon>
    </lineage>
</organism>
<accession>A0ACD3A937</accession>
<sequence length="97" mass="10802">MDPPKTTVDLLDAPRDENRLQYEENRLNATKLEAQLAALTAEHAELIDAILGYEAASAPWKQAPDEVLQRIFQWTKAAEPPACVPFSKTVAPMQLTQ</sequence>
<reference evidence="1 2" key="1">
    <citation type="journal article" date="2019" name="Nat. Ecol. Evol.">
        <title>Megaphylogeny resolves global patterns of mushroom evolution.</title>
        <authorList>
            <person name="Varga T."/>
            <person name="Krizsan K."/>
            <person name="Foldi C."/>
            <person name="Dima B."/>
            <person name="Sanchez-Garcia M."/>
            <person name="Sanchez-Ramirez S."/>
            <person name="Szollosi G.J."/>
            <person name="Szarkandi J.G."/>
            <person name="Papp V."/>
            <person name="Albert L."/>
            <person name="Andreopoulos W."/>
            <person name="Angelini C."/>
            <person name="Antonin V."/>
            <person name="Barry K.W."/>
            <person name="Bougher N.L."/>
            <person name="Buchanan P."/>
            <person name="Buyck B."/>
            <person name="Bense V."/>
            <person name="Catcheside P."/>
            <person name="Chovatia M."/>
            <person name="Cooper J."/>
            <person name="Damon W."/>
            <person name="Desjardin D."/>
            <person name="Finy P."/>
            <person name="Geml J."/>
            <person name="Haridas S."/>
            <person name="Hughes K."/>
            <person name="Justo A."/>
            <person name="Karasinski D."/>
            <person name="Kautmanova I."/>
            <person name="Kiss B."/>
            <person name="Kocsube S."/>
            <person name="Kotiranta H."/>
            <person name="LaButti K.M."/>
            <person name="Lechner B.E."/>
            <person name="Liimatainen K."/>
            <person name="Lipzen A."/>
            <person name="Lukacs Z."/>
            <person name="Mihaltcheva S."/>
            <person name="Morgado L.N."/>
            <person name="Niskanen T."/>
            <person name="Noordeloos M.E."/>
            <person name="Ohm R.A."/>
            <person name="Ortiz-Santana B."/>
            <person name="Ovrebo C."/>
            <person name="Racz N."/>
            <person name="Riley R."/>
            <person name="Savchenko A."/>
            <person name="Shiryaev A."/>
            <person name="Soop K."/>
            <person name="Spirin V."/>
            <person name="Szebenyi C."/>
            <person name="Tomsovsky M."/>
            <person name="Tulloss R.E."/>
            <person name="Uehling J."/>
            <person name="Grigoriev I.V."/>
            <person name="Vagvolgyi C."/>
            <person name="Papp T."/>
            <person name="Martin F.M."/>
            <person name="Miettinen O."/>
            <person name="Hibbett D.S."/>
            <person name="Nagy L.G."/>
        </authorList>
    </citation>
    <scope>NUCLEOTIDE SEQUENCE [LARGE SCALE GENOMIC DNA]</scope>
    <source>
        <strain evidence="1 2">NL-1719</strain>
    </source>
</reference>